<keyword evidence="2" id="KW-1185">Reference proteome</keyword>
<evidence type="ECO:0008006" key="3">
    <source>
        <dbReference type="Google" id="ProtNLM"/>
    </source>
</evidence>
<dbReference type="EMBL" id="JBHTJA010000024">
    <property type="protein sequence ID" value="MFD0901667.1"/>
    <property type="molecule type" value="Genomic_DNA"/>
</dbReference>
<comment type="caution">
    <text evidence="1">The sequence shown here is derived from an EMBL/GenBank/DDBJ whole genome shotgun (WGS) entry which is preliminary data.</text>
</comment>
<gene>
    <name evidence="1" type="ORF">ACFQ11_14800</name>
</gene>
<dbReference type="PANTHER" id="PTHR34613">
    <property type="entry name" value="SLL0800 PROTEIN"/>
    <property type="match status" value="1"/>
</dbReference>
<reference evidence="2" key="1">
    <citation type="journal article" date="2019" name="Int. J. Syst. Evol. Microbiol.">
        <title>The Global Catalogue of Microorganisms (GCM) 10K type strain sequencing project: providing services to taxonomists for standard genome sequencing and annotation.</title>
        <authorList>
            <consortium name="The Broad Institute Genomics Platform"/>
            <consortium name="The Broad Institute Genome Sequencing Center for Infectious Disease"/>
            <person name="Wu L."/>
            <person name="Ma J."/>
        </authorList>
    </citation>
    <scope>NUCLEOTIDE SEQUENCE [LARGE SCALE GENOMIC DNA]</scope>
    <source>
        <strain evidence="2">JCM 31202</strain>
    </source>
</reference>
<dbReference type="RefSeq" id="WP_378298879.1">
    <property type="nucleotide sequence ID" value="NZ_JBHTJA010000024.1"/>
</dbReference>
<protein>
    <recommendedName>
        <fullName evidence="3">DUF4351 domain-containing protein</fullName>
    </recommendedName>
</protein>
<dbReference type="PANTHER" id="PTHR34613:SF1">
    <property type="entry name" value="SLL6017 PROTEIN"/>
    <property type="match status" value="1"/>
</dbReference>
<name>A0ABW3EQD3_9ACTN</name>
<evidence type="ECO:0000313" key="1">
    <source>
        <dbReference type="EMBL" id="MFD0901667.1"/>
    </source>
</evidence>
<organism evidence="1 2">
    <name type="scientific">Actinomadura sediminis</name>
    <dbReference type="NCBI Taxonomy" id="1038904"/>
    <lineage>
        <taxon>Bacteria</taxon>
        <taxon>Bacillati</taxon>
        <taxon>Actinomycetota</taxon>
        <taxon>Actinomycetes</taxon>
        <taxon>Streptosporangiales</taxon>
        <taxon>Thermomonosporaceae</taxon>
        <taxon>Actinomadura</taxon>
    </lineage>
</organism>
<sequence>MSESRYYSEFLRDANSKGKVEGKAEGKAEAVLRVLETRGVAVDERQRARIEGCGDPEQLDEWLVRAVLATTADEVFDRE</sequence>
<proteinExistence type="predicted"/>
<dbReference type="Proteomes" id="UP001596972">
    <property type="component" value="Unassembled WGS sequence"/>
</dbReference>
<accession>A0ABW3EQD3</accession>
<evidence type="ECO:0000313" key="2">
    <source>
        <dbReference type="Proteomes" id="UP001596972"/>
    </source>
</evidence>